<name>X0TVD6_9ZZZZ</name>
<organism evidence="2">
    <name type="scientific">marine sediment metagenome</name>
    <dbReference type="NCBI Taxonomy" id="412755"/>
    <lineage>
        <taxon>unclassified sequences</taxon>
        <taxon>metagenomes</taxon>
        <taxon>ecological metagenomes</taxon>
    </lineage>
</organism>
<dbReference type="Gene3D" id="1.20.120.1760">
    <property type="match status" value="1"/>
</dbReference>
<dbReference type="EMBL" id="BARS01012149">
    <property type="protein sequence ID" value="GAF97533.1"/>
    <property type="molecule type" value="Genomic_DNA"/>
</dbReference>
<comment type="caution">
    <text evidence="2">The sequence shown here is derived from an EMBL/GenBank/DDBJ whole genome shotgun (WGS) entry which is preliminary data.</text>
</comment>
<evidence type="ECO:0008006" key="3">
    <source>
        <dbReference type="Google" id="ProtNLM"/>
    </source>
</evidence>
<gene>
    <name evidence="2" type="ORF">S01H1_21787</name>
</gene>
<accession>X0TVD6</accession>
<dbReference type="InterPro" id="IPR043130">
    <property type="entry name" value="CDP-OH_PTrfase_TM_dom"/>
</dbReference>
<feature type="non-terminal residue" evidence="2">
    <location>
        <position position="1"/>
    </location>
</feature>
<evidence type="ECO:0000313" key="2">
    <source>
        <dbReference type="EMBL" id="GAF97533.1"/>
    </source>
</evidence>
<proteinExistence type="predicted"/>
<reference evidence="2" key="1">
    <citation type="journal article" date="2014" name="Front. Microbiol.">
        <title>High frequency of phylogenetically diverse reductive dehalogenase-homologous genes in deep subseafloor sedimentary metagenomes.</title>
        <authorList>
            <person name="Kawai M."/>
            <person name="Futagami T."/>
            <person name="Toyoda A."/>
            <person name="Takaki Y."/>
            <person name="Nishi S."/>
            <person name="Hori S."/>
            <person name="Arai W."/>
            <person name="Tsubouchi T."/>
            <person name="Morono Y."/>
            <person name="Uchiyama I."/>
            <person name="Ito T."/>
            <person name="Fujiyama A."/>
            <person name="Inagaki F."/>
            <person name="Takami H."/>
        </authorList>
    </citation>
    <scope>NUCLEOTIDE SEQUENCE</scope>
    <source>
        <strain evidence="2">Expedition CK06-06</strain>
    </source>
</reference>
<sequence length="124" mass="13836">TTSRFGAYLDTIIDRYVEAIIVLGLLFVALPVFLVASYIWIFVYLFGSMMTTYAKAAAKEKEIIPEGSELKGGLLERAERLIILFVGIILAAFNPLYLVYIIAGLAVLTNVSALQRIWIAKKFK</sequence>
<keyword evidence="1" id="KW-0812">Transmembrane</keyword>
<evidence type="ECO:0000256" key="1">
    <source>
        <dbReference type="SAM" id="Phobius"/>
    </source>
</evidence>
<feature type="transmembrane region" description="Helical" evidence="1">
    <location>
        <begin position="20"/>
        <end position="46"/>
    </location>
</feature>
<protein>
    <recommendedName>
        <fullName evidence="3">CDP-alcohol phosphatidyltransferase family protein</fullName>
    </recommendedName>
</protein>
<keyword evidence="1" id="KW-0472">Membrane</keyword>
<dbReference type="AlphaFoldDB" id="X0TVD6"/>
<feature type="transmembrane region" description="Helical" evidence="1">
    <location>
        <begin position="81"/>
        <end position="108"/>
    </location>
</feature>
<keyword evidence="1" id="KW-1133">Transmembrane helix</keyword>